<evidence type="ECO:0000313" key="3">
    <source>
        <dbReference type="EMBL" id="GEO43536.1"/>
    </source>
</evidence>
<dbReference type="InterPro" id="IPR002104">
    <property type="entry name" value="Integrase_catalytic"/>
</dbReference>
<proteinExistence type="predicted"/>
<dbReference type="InterPro" id="IPR013762">
    <property type="entry name" value="Integrase-like_cat_sf"/>
</dbReference>
<dbReference type="SUPFAM" id="SSF56349">
    <property type="entry name" value="DNA breaking-rejoining enzymes"/>
    <property type="match status" value="1"/>
</dbReference>
<feature type="domain" description="Tyr recombinase" evidence="2">
    <location>
        <begin position="1"/>
        <end position="121"/>
    </location>
</feature>
<reference evidence="3 4" key="1">
    <citation type="submission" date="2019-07" db="EMBL/GenBank/DDBJ databases">
        <title>Whole genome shotgun sequence of Skermanella aerolata NBRC 106429.</title>
        <authorList>
            <person name="Hosoyama A."/>
            <person name="Uohara A."/>
            <person name="Ohji S."/>
            <person name="Ichikawa N."/>
        </authorList>
    </citation>
    <scope>NUCLEOTIDE SEQUENCE [LARGE SCALE GENOMIC DNA]</scope>
    <source>
        <strain evidence="3 4">NBRC 106429</strain>
    </source>
</reference>
<evidence type="ECO:0000259" key="2">
    <source>
        <dbReference type="PROSITE" id="PS51898"/>
    </source>
</evidence>
<evidence type="ECO:0000256" key="1">
    <source>
        <dbReference type="ARBA" id="ARBA00023172"/>
    </source>
</evidence>
<gene>
    <name evidence="3" type="ORF">SAE02_76840</name>
</gene>
<dbReference type="Proteomes" id="UP000321523">
    <property type="component" value="Unassembled WGS sequence"/>
</dbReference>
<organism evidence="3 4">
    <name type="scientific">Skermanella aerolata</name>
    <dbReference type="NCBI Taxonomy" id="393310"/>
    <lineage>
        <taxon>Bacteria</taxon>
        <taxon>Pseudomonadati</taxon>
        <taxon>Pseudomonadota</taxon>
        <taxon>Alphaproteobacteria</taxon>
        <taxon>Rhodospirillales</taxon>
        <taxon>Azospirillaceae</taxon>
        <taxon>Skermanella</taxon>
    </lineage>
</organism>
<dbReference type="GO" id="GO:0006310">
    <property type="term" value="P:DNA recombination"/>
    <property type="evidence" value="ECO:0007669"/>
    <property type="project" value="UniProtKB-KW"/>
</dbReference>
<keyword evidence="1" id="KW-0233">DNA recombination</keyword>
<name>A0A512E474_9PROT</name>
<dbReference type="EMBL" id="BJYZ01000098">
    <property type="protein sequence ID" value="GEO43536.1"/>
    <property type="molecule type" value="Genomic_DNA"/>
</dbReference>
<dbReference type="InterPro" id="IPR011010">
    <property type="entry name" value="DNA_brk_join_enz"/>
</dbReference>
<dbReference type="AlphaFoldDB" id="A0A512E474"/>
<dbReference type="PROSITE" id="PS51898">
    <property type="entry name" value="TYR_RECOMBINASE"/>
    <property type="match status" value="1"/>
</dbReference>
<dbReference type="GO" id="GO:0003677">
    <property type="term" value="F:DNA binding"/>
    <property type="evidence" value="ECO:0007669"/>
    <property type="project" value="InterPro"/>
</dbReference>
<dbReference type="Gene3D" id="1.10.443.10">
    <property type="entry name" value="Intergrase catalytic core"/>
    <property type="match status" value="1"/>
</dbReference>
<dbReference type="GO" id="GO:0015074">
    <property type="term" value="P:DNA integration"/>
    <property type="evidence" value="ECO:0007669"/>
    <property type="project" value="InterPro"/>
</dbReference>
<dbReference type="Pfam" id="PF00589">
    <property type="entry name" value="Phage_integrase"/>
    <property type="match status" value="1"/>
</dbReference>
<protein>
    <recommendedName>
        <fullName evidence="2">Tyr recombinase domain-containing protein</fullName>
    </recommendedName>
</protein>
<dbReference type="CDD" id="cd00397">
    <property type="entry name" value="DNA_BRE_C"/>
    <property type="match status" value="1"/>
</dbReference>
<evidence type="ECO:0000313" key="4">
    <source>
        <dbReference type="Proteomes" id="UP000321523"/>
    </source>
</evidence>
<comment type="caution">
    <text evidence="3">The sequence shown here is derived from an EMBL/GenBank/DDBJ whole genome shotgun (WGS) entry which is preliminary data.</text>
</comment>
<keyword evidence="4" id="KW-1185">Reference proteome</keyword>
<dbReference type="RefSeq" id="WP_244619775.1">
    <property type="nucleotide sequence ID" value="NZ_BJYZ01000098.1"/>
</dbReference>
<accession>A0A512E474</accession>
<sequence>MAPVLLDHVAALFHAVPGRPRDPLILSERALREDPDEPGTDKVQCMTPRSIVHLFGLMYGELGLVGCSSHSGRRTFGTRAARRVVEAGGSLRDVQQLLGHRNLSTTQKYIDGSEDAKRRLV</sequence>